<comment type="function">
    <text evidence="1">Is involved in generating a small heat-stable compound (Nod), an acylated oligomer of N-acetylglucosamine, that stimulates mitosis in various plant protoplasts.</text>
</comment>
<proteinExistence type="inferred from homology"/>
<dbReference type="Pfam" id="PF01522">
    <property type="entry name" value="Polysacc_deac_1"/>
    <property type="match status" value="1"/>
</dbReference>
<dbReference type="InterPro" id="IPR002509">
    <property type="entry name" value="NODB_dom"/>
</dbReference>
<dbReference type="SUPFAM" id="SSF88713">
    <property type="entry name" value="Glycoside hydrolase/deacetylase"/>
    <property type="match status" value="1"/>
</dbReference>
<protein>
    <recommendedName>
        <fullName evidence="4">Chitooligosaccharide deacetylase</fullName>
    </recommendedName>
    <alternativeName>
        <fullName evidence="6">Nodulation protein B</fullName>
    </alternativeName>
</protein>
<evidence type="ECO:0000256" key="2">
    <source>
        <dbReference type="ARBA" id="ARBA00004613"/>
    </source>
</evidence>
<evidence type="ECO:0000256" key="5">
    <source>
        <dbReference type="ARBA" id="ARBA00022729"/>
    </source>
</evidence>
<gene>
    <name evidence="8" type="ORF">HHL28_13985</name>
</gene>
<evidence type="ECO:0000256" key="1">
    <source>
        <dbReference type="ARBA" id="ARBA00003236"/>
    </source>
</evidence>
<evidence type="ECO:0000259" key="7">
    <source>
        <dbReference type="Pfam" id="PF01522"/>
    </source>
</evidence>
<dbReference type="CDD" id="cd10918">
    <property type="entry name" value="CE4_NodB_like_5s_6s"/>
    <property type="match status" value="1"/>
</dbReference>
<feature type="domain" description="NodB homology" evidence="7">
    <location>
        <begin position="90"/>
        <end position="271"/>
    </location>
</feature>
<accession>A0A858R9B5</accession>
<dbReference type="InterPro" id="IPR051398">
    <property type="entry name" value="Polysacch_Deacetylase"/>
</dbReference>
<name>A0A858R9B5_9PROT</name>
<sequence>MGAARDAVKRLAWRAGLTGAVARRRLGDSLTVLMFHRVLDRADPRWPGATRQYTLDPQEFALALDVAGGLFTPVSLRDVVEARAGGRPLPPAAMLVSFDDGWSDNLHYAAPELARRGWPAVLFAAADWIGSARPFWQEEWHEALATGRIRRADLADHLPAELADISVQAALARLEPEARSALFRALGGGGRPAIPAFLTPAELARLAAVGWAVGGHGCSHEPLTAVPDGAGEIASARQSLTAMTGAPVDSLSFPHGRWDAALVQAARASGHALCFTSDRLANACPGGRPASDLLGRVEIHAGLLADPDGTLRPERLANFLATLPVGVLEAGEAALAA</sequence>
<organism evidence="8 9">
    <name type="scientific">Aerophototrophica crusticola</name>
    <dbReference type="NCBI Taxonomy" id="1709002"/>
    <lineage>
        <taxon>Bacteria</taxon>
        <taxon>Pseudomonadati</taxon>
        <taxon>Pseudomonadota</taxon>
        <taxon>Alphaproteobacteria</taxon>
        <taxon>Rhodospirillales</taxon>
        <taxon>Rhodospirillaceae</taxon>
        <taxon>Aerophototrophica</taxon>
    </lineage>
</organism>
<evidence type="ECO:0000313" key="8">
    <source>
        <dbReference type="EMBL" id="QJE74055.1"/>
    </source>
</evidence>
<dbReference type="AlphaFoldDB" id="A0A858R9B5"/>
<dbReference type="GO" id="GO:0005975">
    <property type="term" value="P:carbohydrate metabolic process"/>
    <property type="evidence" value="ECO:0007669"/>
    <property type="project" value="InterPro"/>
</dbReference>
<dbReference type="GO" id="GO:0016810">
    <property type="term" value="F:hydrolase activity, acting on carbon-nitrogen (but not peptide) bonds"/>
    <property type="evidence" value="ECO:0007669"/>
    <property type="project" value="InterPro"/>
</dbReference>
<dbReference type="KEGG" id="acru:HHL28_13985"/>
<evidence type="ECO:0000313" key="9">
    <source>
        <dbReference type="Proteomes" id="UP000501891"/>
    </source>
</evidence>
<evidence type="ECO:0000256" key="3">
    <source>
        <dbReference type="ARBA" id="ARBA00010973"/>
    </source>
</evidence>
<reference evidence="8" key="1">
    <citation type="submission" date="2020-04" db="EMBL/GenBank/DDBJ databases">
        <title>A desert anoxygenic phototrophic bacterium fixes CO2 using RubisCO under aerobic conditions.</title>
        <authorList>
            <person name="Tang K."/>
        </authorList>
    </citation>
    <scope>NUCLEOTIDE SEQUENCE [LARGE SCALE GENOMIC DNA]</scope>
    <source>
        <strain evidence="8">MIMtkB3</strain>
    </source>
</reference>
<dbReference type="Gene3D" id="3.20.20.370">
    <property type="entry name" value="Glycoside hydrolase/deacetylase"/>
    <property type="match status" value="1"/>
</dbReference>
<dbReference type="PANTHER" id="PTHR34216">
    <property type="match status" value="1"/>
</dbReference>
<comment type="subcellular location">
    <subcellularLocation>
        <location evidence="2">Secreted</location>
    </subcellularLocation>
</comment>
<keyword evidence="5" id="KW-0732">Signal</keyword>
<evidence type="ECO:0000256" key="4">
    <source>
        <dbReference type="ARBA" id="ARBA00020071"/>
    </source>
</evidence>
<dbReference type="InterPro" id="IPR011330">
    <property type="entry name" value="Glyco_hydro/deAcase_b/a-brl"/>
</dbReference>
<dbReference type="EMBL" id="CP051775">
    <property type="protein sequence ID" value="QJE74055.1"/>
    <property type="molecule type" value="Genomic_DNA"/>
</dbReference>
<dbReference type="GO" id="GO:0005576">
    <property type="term" value="C:extracellular region"/>
    <property type="evidence" value="ECO:0007669"/>
    <property type="project" value="UniProtKB-SubCell"/>
</dbReference>
<keyword evidence="9" id="KW-1185">Reference proteome</keyword>
<comment type="similarity">
    <text evidence="3">Belongs to the polysaccharide deacetylase family.</text>
</comment>
<dbReference type="Proteomes" id="UP000501891">
    <property type="component" value="Chromosome"/>
</dbReference>
<dbReference type="PANTHER" id="PTHR34216:SF3">
    <property type="entry name" value="POLY-BETA-1,6-N-ACETYL-D-GLUCOSAMINE N-DEACETYLASE"/>
    <property type="match status" value="1"/>
</dbReference>
<evidence type="ECO:0000256" key="6">
    <source>
        <dbReference type="ARBA" id="ARBA00032976"/>
    </source>
</evidence>